<reference evidence="4" key="1">
    <citation type="submission" date="2010-08" db="EMBL/GenBank/DDBJ databases">
        <authorList>
            <consortium name="Caenorhabditis japonica Sequencing Consortium"/>
            <person name="Wilson R.K."/>
        </authorList>
    </citation>
    <scope>NUCLEOTIDE SEQUENCE [LARGE SCALE GENOMIC DNA]</scope>
    <source>
        <strain evidence="4">DF5081</strain>
    </source>
</reference>
<dbReference type="AlphaFoldDB" id="A0A8R1IWU6"/>
<keyword evidence="4" id="KW-1185">Reference proteome</keyword>
<feature type="region of interest" description="Disordered" evidence="1">
    <location>
        <begin position="1"/>
        <end position="30"/>
    </location>
</feature>
<keyword evidence="2" id="KW-1133">Transmembrane helix</keyword>
<dbReference type="EnsemblMetazoa" id="CJA40553.1">
    <property type="protein sequence ID" value="CJA40553.1"/>
    <property type="gene ID" value="WBGene00216401"/>
</dbReference>
<keyword evidence="2" id="KW-0812">Transmembrane</keyword>
<evidence type="ECO:0000313" key="4">
    <source>
        <dbReference type="Proteomes" id="UP000005237"/>
    </source>
</evidence>
<accession>A0A8R1IWU6</accession>
<proteinExistence type="predicted"/>
<evidence type="ECO:0000256" key="1">
    <source>
        <dbReference type="SAM" id="MobiDB-lite"/>
    </source>
</evidence>
<feature type="transmembrane region" description="Helical" evidence="2">
    <location>
        <begin position="73"/>
        <end position="96"/>
    </location>
</feature>
<evidence type="ECO:0000313" key="3">
    <source>
        <dbReference type="EnsemblMetazoa" id="CJA40553.1"/>
    </source>
</evidence>
<dbReference type="Proteomes" id="UP000005237">
    <property type="component" value="Unassembled WGS sequence"/>
</dbReference>
<sequence length="101" mass="10899">MGVGVAGADSESESVGQSEEGMGGARAEQSSEQYIKESAIDAVDLTFRAPTLTPHDPDPSKIIQLSSSPAPHLFAHFDVFFFIFIWFVASVAVVIFRHEVS</sequence>
<keyword evidence="2" id="KW-0472">Membrane</keyword>
<name>A0A8R1IWU6_CAEJA</name>
<evidence type="ECO:0000256" key="2">
    <source>
        <dbReference type="SAM" id="Phobius"/>
    </source>
</evidence>
<reference evidence="3" key="2">
    <citation type="submission" date="2022-06" db="UniProtKB">
        <authorList>
            <consortium name="EnsemblMetazoa"/>
        </authorList>
    </citation>
    <scope>IDENTIFICATION</scope>
    <source>
        <strain evidence="3">DF5081</strain>
    </source>
</reference>
<protein>
    <submittedName>
        <fullName evidence="3">Uncharacterized protein</fullName>
    </submittedName>
</protein>
<organism evidence="3 4">
    <name type="scientific">Caenorhabditis japonica</name>
    <dbReference type="NCBI Taxonomy" id="281687"/>
    <lineage>
        <taxon>Eukaryota</taxon>
        <taxon>Metazoa</taxon>
        <taxon>Ecdysozoa</taxon>
        <taxon>Nematoda</taxon>
        <taxon>Chromadorea</taxon>
        <taxon>Rhabditida</taxon>
        <taxon>Rhabditina</taxon>
        <taxon>Rhabditomorpha</taxon>
        <taxon>Rhabditoidea</taxon>
        <taxon>Rhabditidae</taxon>
        <taxon>Peloderinae</taxon>
        <taxon>Caenorhabditis</taxon>
    </lineage>
</organism>